<dbReference type="CDD" id="cd17319">
    <property type="entry name" value="MFS_ExuT_GudP_like"/>
    <property type="match status" value="1"/>
</dbReference>
<accession>A0ABU1JIA8</accession>
<feature type="transmembrane region" description="Helical" evidence="6">
    <location>
        <begin position="299"/>
        <end position="318"/>
    </location>
</feature>
<evidence type="ECO:0000259" key="7">
    <source>
        <dbReference type="PROSITE" id="PS50850"/>
    </source>
</evidence>
<feature type="transmembrane region" description="Helical" evidence="6">
    <location>
        <begin position="387"/>
        <end position="409"/>
    </location>
</feature>
<comment type="caution">
    <text evidence="8">The sequence shown here is derived from an EMBL/GenBank/DDBJ whole genome shotgun (WGS) entry which is preliminary data.</text>
</comment>
<comment type="subcellular location">
    <subcellularLocation>
        <location evidence="1">Cell membrane</location>
        <topology evidence="1">Multi-pass membrane protein</topology>
    </subcellularLocation>
</comment>
<protein>
    <submittedName>
        <fullName evidence="8">D-galactonate transporter</fullName>
    </submittedName>
</protein>
<keyword evidence="9" id="KW-1185">Reference proteome</keyword>
<dbReference type="EMBL" id="JAVDPW010000002">
    <property type="protein sequence ID" value="MDR6288351.1"/>
    <property type="molecule type" value="Genomic_DNA"/>
</dbReference>
<dbReference type="Pfam" id="PF07690">
    <property type="entry name" value="MFS_1"/>
    <property type="match status" value="1"/>
</dbReference>
<evidence type="ECO:0000256" key="5">
    <source>
        <dbReference type="ARBA" id="ARBA00023136"/>
    </source>
</evidence>
<dbReference type="PROSITE" id="PS50850">
    <property type="entry name" value="MFS"/>
    <property type="match status" value="1"/>
</dbReference>
<keyword evidence="5 6" id="KW-0472">Membrane</keyword>
<proteinExistence type="predicted"/>
<feature type="transmembrane region" description="Helical" evidence="6">
    <location>
        <begin position="358"/>
        <end position="381"/>
    </location>
</feature>
<keyword evidence="3 6" id="KW-0812">Transmembrane</keyword>
<feature type="transmembrane region" description="Helical" evidence="6">
    <location>
        <begin position="45"/>
        <end position="66"/>
    </location>
</feature>
<evidence type="ECO:0000256" key="3">
    <source>
        <dbReference type="ARBA" id="ARBA00022692"/>
    </source>
</evidence>
<dbReference type="RefSeq" id="WP_309792340.1">
    <property type="nucleotide sequence ID" value="NZ_JAVDPW010000002.1"/>
</dbReference>
<feature type="domain" description="Major facilitator superfamily (MFS) profile" evidence="7">
    <location>
        <begin position="9"/>
        <end position="413"/>
    </location>
</feature>
<feature type="transmembrane region" description="Helical" evidence="6">
    <location>
        <begin position="324"/>
        <end position="346"/>
    </location>
</feature>
<feature type="transmembrane region" description="Helical" evidence="6">
    <location>
        <begin position="266"/>
        <end position="287"/>
    </location>
</feature>
<evidence type="ECO:0000313" key="9">
    <source>
        <dbReference type="Proteomes" id="UP001262410"/>
    </source>
</evidence>
<evidence type="ECO:0000256" key="2">
    <source>
        <dbReference type="ARBA" id="ARBA00022475"/>
    </source>
</evidence>
<dbReference type="InterPro" id="IPR036259">
    <property type="entry name" value="MFS_trans_sf"/>
</dbReference>
<feature type="transmembrane region" description="Helical" evidence="6">
    <location>
        <begin position="224"/>
        <end position="246"/>
    </location>
</feature>
<dbReference type="Gene3D" id="1.20.1250.20">
    <property type="entry name" value="MFS general substrate transporter like domains"/>
    <property type="match status" value="2"/>
</dbReference>
<dbReference type="SUPFAM" id="SSF103473">
    <property type="entry name" value="MFS general substrate transporter"/>
    <property type="match status" value="1"/>
</dbReference>
<keyword evidence="2" id="KW-1003">Cell membrane</keyword>
<gene>
    <name evidence="8" type="ORF">E9232_000858</name>
</gene>
<dbReference type="InterPro" id="IPR020846">
    <property type="entry name" value="MFS_dom"/>
</dbReference>
<dbReference type="InterPro" id="IPR000849">
    <property type="entry name" value="Sugar_P_transporter"/>
</dbReference>
<evidence type="ECO:0000256" key="1">
    <source>
        <dbReference type="ARBA" id="ARBA00004651"/>
    </source>
</evidence>
<evidence type="ECO:0000313" key="8">
    <source>
        <dbReference type="EMBL" id="MDR6288351.1"/>
    </source>
</evidence>
<dbReference type="InterPro" id="IPR011701">
    <property type="entry name" value="MFS"/>
</dbReference>
<sequence>MFARLRWFIVFLLFLGGGISYLDRAALSIAAPLIAQDLDLDPARLGIVFSSFFFGYALFCFVGGWASDRIGPKNVFTLAMTVWSVFCGLTAAATSIAALLVVRVIFGMGEGPFSATANKVVSNWFPRHEQASAVGLANAGQPIGAALAGPVVGTIAVMAGWRISFIVIAVIGLAWVACWVLFATDRPDQHRWLEDSERETVEKARADAPALSRLPLSAYLRRPAILATAFAFFGYAYILYFFLSWFPSYLTSAQHLSIQKMGVVNAIPWLVGCVGMVLGGFVCDHIYKRTGNPLFARKLILAGSLAIAAVCVALAGVVTGVAAVVALMAISVFFMYLTANTYWAIVLDTVEPGRVGSVGGFVHLIANLAGIVAPAVTGFIVEWTGSFAGAFVLTGAIAILGALSVAVFVRSPAKAAMAPTLMPERLAGAVLPRR</sequence>
<feature type="transmembrane region" description="Helical" evidence="6">
    <location>
        <begin position="159"/>
        <end position="182"/>
    </location>
</feature>
<reference evidence="8 9" key="1">
    <citation type="submission" date="2023-07" db="EMBL/GenBank/DDBJ databases">
        <title>Sorghum-associated microbial communities from plants grown in Nebraska, USA.</title>
        <authorList>
            <person name="Schachtman D."/>
        </authorList>
    </citation>
    <scope>NUCLEOTIDE SEQUENCE [LARGE SCALE GENOMIC DNA]</scope>
    <source>
        <strain evidence="8 9">584</strain>
    </source>
</reference>
<evidence type="ECO:0000256" key="6">
    <source>
        <dbReference type="SAM" id="Phobius"/>
    </source>
</evidence>
<name>A0ABU1JIA8_9PROT</name>
<dbReference type="Proteomes" id="UP001262410">
    <property type="component" value="Unassembled WGS sequence"/>
</dbReference>
<dbReference type="PIRSF" id="PIRSF002808">
    <property type="entry name" value="Hexose_phosphate_transp"/>
    <property type="match status" value="1"/>
</dbReference>
<feature type="transmembrane region" description="Helical" evidence="6">
    <location>
        <begin position="78"/>
        <end position="106"/>
    </location>
</feature>
<dbReference type="PANTHER" id="PTHR11662:SF399">
    <property type="entry name" value="FI19708P1-RELATED"/>
    <property type="match status" value="1"/>
</dbReference>
<dbReference type="PANTHER" id="PTHR11662">
    <property type="entry name" value="SOLUTE CARRIER FAMILY 17"/>
    <property type="match status" value="1"/>
</dbReference>
<keyword evidence="4 6" id="KW-1133">Transmembrane helix</keyword>
<dbReference type="InterPro" id="IPR050382">
    <property type="entry name" value="MFS_Na/Anion_cotransporter"/>
</dbReference>
<evidence type="ECO:0000256" key="4">
    <source>
        <dbReference type="ARBA" id="ARBA00022989"/>
    </source>
</evidence>
<organism evidence="8 9">
    <name type="scientific">Inquilinus ginsengisoli</name>
    <dbReference type="NCBI Taxonomy" id="363840"/>
    <lineage>
        <taxon>Bacteria</taxon>
        <taxon>Pseudomonadati</taxon>
        <taxon>Pseudomonadota</taxon>
        <taxon>Alphaproteobacteria</taxon>
        <taxon>Rhodospirillales</taxon>
        <taxon>Rhodospirillaceae</taxon>
        <taxon>Inquilinus</taxon>
    </lineage>
</organism>